<dbReference type="SUPFAM" id="SSF53597">
    <property type="entry name" value="Dihydrofolate reductase-like"/>
    <property type="match status" value="1"/>
</dbReference>
<reference evidence="2" key="1">
    <citation type="submission" date="2019-08" db="EMBL/GenBank/DDBJ databases">
        <authorList>
            <person name="Kucharzyk K."/>
            <person name="Murdoch R.W."/>
            <person name="Higgins S."/>
            <person name="Loffler F."/>
        </authorList>
    </citation>
    <scope>NUCLEOTIDE SEQUENCE</scope>
</reference>
<dbReference type="PANTHER" id="PTHR38011">
    <property type="entry name" value="DIHYDROFOLATE REDUCTASE FAMILY PROTEIN (AFU_ORTHOLOGUE AFUA_8G06820)"/>
    <property type="match status" value="1"/>
</dbReference>
<dbReference type="PANTHER" id="PTHR38011:SF11">
    <property type="entry name" value="2,5-DIAMINO-6-RIBOSYLAMINO-4(3H)-PYRIMIDINONE 5'-PHOSPHATE REDUCTASE"/>
    <property type="match status" value="1"/>
</dbReference>
<dbReference type="InterPro" id="IPR050765">
    <property type="entry name" value="Riboflavin_Biosynth_HTPR"/>
</dbReference>
<proteinExistence type="predicted"/>
<dbReference type="GO" id="GO:0009231">
    <property type="term" value="P:riboflavin biosynthetic process"/>
    <property type="evidence" value="ECO:0007669"/>
    <property type="project" value="InterPro"/>
</dbReference>
<organism evidence="2">
    <name type="scientific">bioreactor metagenome</name>
    <dbReference type="NCBI Taxonomy" id="1076179"/>
    <lineage>
        <taxon>unclassified sequences</taxon>
        <taxon>metagenomes</taxon>
        <taxon>ecological metagenomes</taxon>
    </lineage>
</organism>
<accession>A0A645GWW0</accession>
<sequence>MNGKIILNLAMSLDGYIADEQGGYEWIVGDGNSTLNTENKWDHNKFLEGIDVVVMGRKCYDQGFHKDFKDIDVYIATSQDMDDYENYHFIGTDILKTIIELRDEGKKIYLFGGGGVIDNFTKVDIIDEYIIGIIPTILGKGRKLFLENNPKIDLDLNYYSVEDGIIVMKYSKRNK</sequence>
<dbReference type="GO" id="GO:0008703">
    <property type="term" value="F:5-amino-6-(5-phosphoribosylamino)uracil reductase activity"/>
    <property type="evidence" value="ECO:0007669"/>
    <property type="project" value="InterPro"/>
</dbReference>
<evidence type="ECO:0000313" key="2">
    <source>
        <dbReference type="EMBL" id="MPN28514.1"/>
    </source>
</evidence>
<name>A0A645GWW0_9ZZZZ</name>
<dbReference type="AlphaFoldDB" id="A0A645GWW0"/>
<protein>
    <recommendedName>
        <fullName evidence="1">Bacterial bifunctional deaminase-reductase C-terminal domain-containing protein</fullName>
    </recommendedName>
</protein>
<dbReference type="InterPro" id="IPR024072">
    <property type="entry name" value="DHFR-like_dom_sf"/>
</dbReference>
<dbReference type="Gene3D" id="3.40.430.10">
    <property type="entry name" value="Dihydrofolate Reductase, subunit A"/>
    <property type="match status" value="1"/>
</dbReference>
<dbReference type="EMBL" id="VSSQ01078839">
    <property type="protein sequence ID" value="MPN28514.1"/>
    <property type="molecule type" value="Genomic_DNA"/>
</dbReference>
<dbReference type="InterPro" id="IPR002734">
    <property type="entry name" value="RibDG_C"/>
</dbReference>
<feature type="domain" description="Bacterial bifunctional deaminase-reductase C-terminal" evidence="1">
    <location>
        <begin position="4"/>
        <end position="151"/>
    </location>
</feature>
<comment type="caution">
    <text evidence="2">The sequence shown here is derived from an EMBL/GenBank/DDBJ whole genome shotgun (WGS) entry which is preliminary data.</text>
</comment>
<gene>
    <name evidence="2" type="primary">yyaP_22</name>
    <name evidence="2" type="ORF">SDC9_175956</name>
</gene>
<evidence type="ECO:0000259" key="1">
    <source>
        <dbReference type="Pfam" id="PF01872"/>
    </source>
</evidence>
<dbReference type="Pfam" id="PF01872">
    <property type="entry name" value="RibD_C"/>
    <property type="match status" value="1"/>
</dbReference>